<gene>
    <name evidence="8" type="ORF">CVV65_10265</name>
</gene>
<evidence type="ECO:0000256" key="6">
    <source>
        <dbReference type="ARBA" id="ARBA00022842"/>
    </source>
</evidence>
<dbReference type="Pfam" id="PF04029">
    <property type="entry name" value="2-ph_phosp"/>
    <property type="match status" value="1"/>
</dbReference>
<dbReference type="AlphaFoldDB" id="A0A2K8N7J3"/>
<keyword evidence="6" id="KW-0460">Magnesium</keyword>
<comment type="catalytic activity">
    <reaction evidence="7">
        <text>(2R)-O-phospho-3-sulfolactate + H2O = (2R)-3-sulfolactate + phosphate</text>
        <dbReference type="Rhea" id="RHEA:23416"/>
        <dbReference type="ChEBI" id="CHEBI:15377"/>
        <dbReference type="ChEBI" id="CHEBI:15597"/>
        <dbReference type="ChEBI" id="CHEBI:43474"/>
        <dbReference type="ChEBI" id="CHEBI:58738"/>
        <dbReference type="EC" id="3.1.3.71"/>
    </reaction>
</comment>
<evidence type="ECO:0000256" key="2">
    <source>
        <dbReference type="ARBA" id="ARBA00009997"/>
    </source>
</evidence>
<evidence type="ECO:0000256" key="4">
    <source>
        <dbReference type="ARBA" id="ARBA00021948"/>
    </source>
</evidence>
<dbReference type="PANTHER" id="PTHR37311:SF1">
    <property type="entry name" value="2-PHOSPHOSULFOLACTATE PHOSPHATASE-RELATED"/>
    <property type="match status" value="1"/>
</dbReference>
<dbReference type="GO" id="GO:0050545">
    <property type="term" value="F:sulfopyruvate decarboxylase activity"/>
    <property type="evidence" value="ECO:0007669"/>
    <property type="project" value="TreeGrafter"/>
</dbReference>
<dbReference type="KEGG" id="kyr:CVV65_10265"/>
<name>A0A2K8N7J3_9BACL</name>
<dbReference type="EC" id="3.1.3.71" evidence="3"/>
<evidence type="ECO:0000313" key="8">
    <source>
        <dbReference type="EMBL" id="ATY85263.1"/>
    </source>
</evidence>
<sequence>MKNERSKHLMSKVYLWTAKEQIDPYRLRGGVAVVMDVLLATTTMITIMERGVGRVFPARDLADALELKKRWLSPRLLTGGEEEGREVPGFDLGPFPEEYSEDVVAGRDVVFLTTNGTPALRRSEEADRVLLASLRNAPAVTEYLQRHAFSEVYLVCAGSKGRMSLEDALCAGVIAGGLEAAGWELDDGAIVVRDAARANRGRVVEALSRGRVGRWFTRVGREQTLAFAGAVGASDALVGLVEGRLRFIDD</sequence>
<reference evidence="9" key="1">
    <citation type="submission" date="2017-11" db="EMBL/GenBank/DDBJ databases">
        <title>Complete Genome Sequence of Kyrpidia sp. Strain EA-1, a thermophilic, hydrogen-oxidizing Bacterium, isolated from the Azores.</title>
        <authorList>
            <person name="Reiner J.E."/>
            <person name="Lapp C.J."/>
            <person name="Bunk B."/>
            <person name="Gescher J."/>
        </authorList>
    </citation>
    <scope>NUCLEOTIDE SEQUENCE [LARGE SCALE GENOMIC DNA]</scope>
    <source>
        <strain evidence="9">EA-1</strain>
    </source>
</reference>
<comment type="similarity">
    <text evidence="2">Belongs to the ComB family.</text>
</comment>
<dbReference type="InterPro" id="IPR036702">
    <property type="entry name" value="ComB-like_sf"/>
</dbReference>
<keyword evidence="5 8" id="KW-0378">Hydrolase</keyword>
<dbReference type="Gene3D" id="3.90.1560.10">
    <property type="entry name" value="ComB-like"/>
    <property type="match status" value="1"/>
</dbReference>
<accession>A0A2K8N7J3</accession>
<evidence type="ECO:0000256" key="3">
    <source>
        <dbReference type="ARBA" id="ARBA00012953"/>
    </source>
</evidence>
<dbReference type="GO" id="GO:0000287">
    <property type="term" value="F:magnesium ion binding"/>
    <property type="evidence" value="ECO:0007669"/>
    <property type="project" value="InterPro"/>
</dbReference>
<evidence type="ECO:0000313" key="9">
    <source>
        <dbReference type="Proteomes" id="UP000231932"/>
    </source>
</evidence>
<evidence type="ECO:0000256" key="5">
    <source>
        <dbReference type="ARBA" id="ARBA00022801"/>
    </source>
</evidence>
<evidence type="ECO:0000256" key="1">
    <source>
        <dbReference type="ARBA" id="ARBA00001946"/>
    </source>
</evidence>
<dbReference type="Proteomes" id="UP000231932">
    <property type="component" value="Chromosome"/>
</dbReference>
<dbReference type="SUPFAM" id="SSF142823">
    <property type="entry name" value="ComB-like"/>
    <property type="match status" value="1"/>
</dbReference>
<dbReference type="EMBL" id="CP024955">
    <property type="protein sequence ID" value="ATY85263.1"/>
    <property type="molecule type" value="Genomic_DNA"/>
</dbReference>
<protein>
    <recommendedName>
        <fullName evidence="4">Probable 2-phosphosulfolactate phosphatase</fullName>
        <ecNumber evidence="3">3.1.3.71</ecNumber>
    </recommendedName>
</protein>
<organism evidence="8 9">
    <name type="scientific">Kyrpidia spormannii</name>
    <dbReference type="NCBI Taxonomy" id="2055160"/>
    <lineage>
        <taxon>Bacteria</taxon>
        <taxon>Bacillati</taxon>
        <taxon>Bacillota</taxon>
        <taxon>Bacilli</taxon>
        <taxon>Bacillales</taxon>
        <taxon>Alicyclobacillaceae</taxon>
        <taxon>Kyrpidia</taxon>
    </lineage>
</organism>
<dbReference type="PANTHER" id="PTHR37311">
    <property type="entry name" value="2-PHOSPHOSULFOLACTATE PHOSPHATASE-RELATED"/>
    <property type="match status" value="1"/>
</dbReference>
<comment type="cofactor">
    <cofactor evidence="1">
        <name>Mg(2+)</name>
        <dbReference type="ChEBI" id="CHEBI:18420"/>
    </cofactor>
</comment>
<evidence type="ECO:0000256" key="7">
    <source>
        <dbReference type="ARBA" id="ARBA00033711"/>
    </source>
</evidence>
<dbReference type="GO" id="GO:0050532">
    <property type="term" value="F:2-phosphosulfolactate phosphatase activity"/>
    <property type="evidence" value="ECO:0007669"/>
    <property type="project" value="UniProtKB-EC"/>
</dbReference>
<dbReference type="InterPro" id="IPR005238">
    <property type="entry name" value="ComB-like"/>
</dbReference>
<proteinExistence type="inferred from homology"/>
<keyword evidence="9" id="KW-1185">Reference proteome</keyword>